<evidence type="ECO:0000313" key="1">
    <source>
        <dbReference type="EMBL" id="TDD15056.1"/>
    </source>
</evidence>
<sequence>MTALDGIVVRHMPIPTWDYLADIPTVVMVEAAFRADSPYLVRLAVERQVGVDAPLDVLAEGLTGRAECAALAAWPLDEEFVRWDLRAADPVALRVPRALLAWHLESLPEIAREPDWDAFARTCTEEAS</sequence>
<dbReference type="Proteomes" id="UP000294543">
    <property type="component" value="Unassembled WGS sequence"/>
</dbReference>
<evidence type="ECO:0008006" key="3">
    <source>
        <dbReference type="Google" id="ProtNLM"/>
    </source>
</evidence>
<keyword evidence="2" id="KW-1185">Reference proteome</keyword>
<evidence type="ECO:0000313" key="2">
    <source>
        <dbReference type="Proteomes" id="UP000294543"/>
    </source>
</evidence>
<accession>A0A4V2YDD9</accession>
<dbReference type="RefSeq" id="WP_132515388.1">
    <property type="nucleotide sequence ID" value="NZ_SMKP01000133.1"/>
</dbReference>
<protein>
    <recommendedName>
        <fullName evidence="3">SsgA family sporulation/cell division regulator</fullName>
    </recommendedName>
</protein>
<proteinExistence type="predicted"/>
<dbReference type="EMBL" id="SMKP01000133">
    <property type="protein sequence ID" value="TDD15056.1"/>
    <property type="molecule type" value="Genomic_DNA"/>
</dbReference>
<organism evidence="1 2">
    <name type="scientific">Nonomuraea diastatica</name>
    <dbReference type="NCBI Taxonomy" id="1848329"/>
    <lineage>
        <taxon>Bacteria</taxon>
        <taxon>Bacillati</taxon>
        <taxon>Actinomycetota</taxon>
        <taxon>Actinomycetes</taxon>
        <taxon>Streptosporangiales</taxon>
        <taxon>Streptosporangiaceae</taxon>
        <taxon>Nonomuraea</taxon>
    </lineage>
</organism>
<dbReference type="OrthoDB" id="3536522at2"/>
<reference evidence="1 2" key="1">
    <citation type="submission" date="2019-03" db="EMBL/GenBank/DDBJ databases">
        <title>Draft genome sequences of novel Actinobacteria.</title>
        <authorList>
            <person name="Sahin N."/>
            <person name="Ay H."/>
            <person name="Saygin H."/>
        </authorList>
    </citation>
    <scope>NUCLEOTIDE SEQUENCE [LARGE SCALE GENOMIC DNA]</scope>
    <source>
        <strain evidence="1 2">KC712</strain>
    </source>
</reference>
<gene>
    <name evidence="1" type="ORF">E1294_35685</name>
</gene>
<comment type="caution">
    <text evidence="1">The sequence shown here is derived from an EMBL/GenBank/DDBJ whole genome shotgun (WGS) entry which is preliminary data.</text>
</comment>
<dbReference type="AlphaFoldDB" id="A0A4V2YDD9"/>
<name>A0A4V2YDD9_9ACTN</name>